<dbReference type="Pfam" id="PF00881">
    <property type="entry name" value="Nitroreductase"/>
    <property type="match status" value="1"/>
</dbReference>
<proteinExistence type="inferred from homology"/>
<evidence type="ECO:0000256" key="2">
    <source>
        <dbReference type="ARBA" id="ARBA00007118"/>
    </source>
</evidence>
<reference evidence="9 10" key="1">
    <citation type="submission" date="2016-11" db="EMBL/GenBank/DDBJ databases">
        <authorList>
            <person name="Jaros S."/>
            <person name="Januszkiewicz K."/>
            <person name="Wedrychowicz H."/>
        </authorList>
    </citation>
    <scope>NUCLEOTIDE SEQUENCE [LARGE SCALE GENOMIC DNA]</scope>
    <source>
        <strain evidence="9 10">DSM 17737</strain>
    </source>
</reference>
<dbReference type="Proteomes" id="UP000198461">
    <property type="component" value="Unassembled WGS sequence"/>
</dbReference>
<dbReference type="PANTHER" id="PTHR43821">
    <property type="entry name" value="NAD(P)H NITROREDUCTASE YDJA-RELATED"/>
    <property type="match status" value="1"/>
</dbReference>
<comment type="cofactor">
    <cofactor evidence="1">
        <name>FMN</name>
        <dbReference type="ChEBI" id="CHEBI:58210"/>
    </cofactor>
</comment>
<evidence type="ECO:0000256" key="3">
    <source>
        <dbReference type="ARBA" id="ARBA00022630"/>
    </source>
</evidence>
<dbReference type="AlphaFoldDB" id="A0A1N6HBA2"/>
<protein>
    <submittedName>
        <fullName evidence="9">Nitroreductase</fullName>
    </submittedName>
</protein>
<dbReference type="GO" id="GO:0016491">
    <property type="term" value="F:oxidoreductase activity"/>
    <property type="evidence" value="ECO:0007669"/>
    <property type="project" value="UniProtKB-KW"/>
</dbReference>
<dbReference type="InterPro" id="IPR052530">
    <property type="entry name" value="NAD(P)H_nitroreductase"/>
</dbReference>
<evidence type="ECO:0000256" key="6">
    <source>
        <dbReference type="ARBA" id="ARBA00023002"/>
    </source>
</evidence>
<dbReference type="Gene3D" id="3.40.109.10">
    <property type="entry name" value="NADH Oxidase"/>
    <property type="match status" value="1"/>
</dbReference>
<evidence type="ECO:0000256" key="1">
    <source>
        <dbReference type="ARBA" id="ARBA00001917"/>
    </source>
</evidence>
<evidence type="ECO:0000256" key="7">
    <source>
        <dbReference type="ARBA" id="ARBA00023027"/>
    </source>
</evidence>
<dbReference type="PANTHER" id="PTHR43821:SF1">
    <property type="entry name" value="NAD(P)H NITROREDUCTASE YDJA-RELATED"/>
    <property type="match status" value="1"/>
</dbReference>
<keyword evidence="4" id="KW-0288">FMN</keyword>
<dbReference type="STRING" id="364032.SAMN05443662_1637"/>
<feature type="domain" description="Nitroreductase" evidence="8">
    <location>
        <begin position="9"/>
        <end position="169"/>
    </location>
</feature>
<evidence type="ECO:0000259" key="8">
    <source>
        <dbReference type="Pfam" id="PF00881"/>
    </source>
</evidence>
<dbReference type="OrthoDB" id="9773807at2"/>
<dbReference type="EMBL" id="FSRE01000004">
    <property type="protein sequence ID" value="SIO17036.1"/>
    <property type="molecule type" value="Genomic_DNA"/>
</dbReference>
<name>A0A1N6HBA2_9GAMM</name>
<organism evidence="9 10">
    <name type="scientific">Sulfurivirga caldicuralii</name>
    <dbReference type="NCBI Taxonomy" id="364032"/>
    <lineage>
        <taxon>Bacteria</taxon>
        <taxon>Pseudomonadati</taxon>
        <taxon>Pseudomonadota</taxon>
        <taxon>Gammaproteobacteria</taxon>
        <taxon>Thiotrichales</taxon>
        <taxon>Piscirickettsiaceae</taxon>
        <taxon>Sulfurivirga</taxon>
    </lineage>
</organism>
<keyword evidence="3" id="KW-0285">Flavoprotein</keyword>
<evidence type="ECO:0000256" key="4">
    <source>
        <dbReference type="ARBA" id="ARBA00022643"/>
    </source>
</evidence>
<evidence type="ECO:0000313" key="10">
    <source>
        <dbReference type="Proteomes" id="UP000198461"/>
    </source>
</evidence>
<keyword evidence="10" id="KW-1185">Reference proteome</keyword>
<evidence type="ECO:0000313" key="9">
    <source>
        <dbReference type="EMBL" id="SIO17036.1"/>
    </source>
</evidence>
<dbReference type="RefSeq" id="WP_074201910.1">
    <property type="nucleotide sequence ID" value="NZ_FSRE01000004.1"/>
</dbReference>
<comment type="similarity">
    <text evidence="2">Belongs to the nitroreductase family.</text>
</comment>
<keyword evidence="6" id="KW-0560">Oxidoreductase</keyword>
<dbReference type="InterPro" id="IPR026021">
    <property type="entry name" value="YdjA-like"/>
</dbReference>
<dbReference type="SUPFAM" id="SSF55469">
    <property type="entry name" value="FMN-dependent nitroreductase-like"/>
    <property type="match status" value="1"/>
</dbReference>
<dbReference type="InterPro" id="IPR000415">
    <property type="entry name" value="Nitroreductase-like"/>
</dbReference>
<keyword evidence="5" id="KW-0521">NADP</keyword>
<dbReference type="CDD" id="cd02135">
    <property type="entry name" value="YdjA-like"/>
    <property type="match status" value="1"/>
</dbReference>
<dbReference type="InterPro" id="IPR029479">
    <property type="entry name" value="Nitroreductase"/>
</dbReference>
<gene>
    <name evidence="9" type="ORF">SAMN05443662_1637</name>
</gene>
<sequence>MTTDCLNRILTRRSVYDFKPTPIDDRVIERALLAAVSAPNHGLTEPWRFYVLGRETQGAVAEIYADLRASKRFDRGDAAWQKAYDKAYARFAAIPCVVLVGQVLAEDLVQREEDYAAVAAAIENFLLALWCQDIGSQWSTGPVIRDLRTYALLGIDSTQARLQAALYCGEPACMPPARERSWETVTKFLK</sequence>
<keyword evidence="7" id="KW-0520">NAD</keyword>
<accession>A0A1N6HBA2</accession>
<evidence type="ECO:0000256" key="5">
    <source>
        <dbReference type="ARBA" id="ARBA00022857"/>
    </source>
</evidence>